<sequence>MAVPSALELLDRLRIYHLDGATNKSFDTMSPEELMQYRSAGCQRTLHLPLFPLQCGLLPTSYFHLNGLWTIVQISAAFGGKFPCTWFVRVIRFPLAGLKASDKAGVRYCVINDAPFGSM</sequence>
<dbReference type="EMBL" id="KK853046">
    <property type="protein sequence ID" value="KDR12100.1"/>
    <property type="molecule type" value="Genomic_DNA"/>
</dbReference>
<dbReference type="InParanoid" id="A0A067QT78"/>
<reference evidence="1 2" key="1">
    <citation type="journal article" date="2014" name="Nat. Commun.">
        <title>Molecular traces of alternative social organization in a termite genome.</title>
        <authorList>
            <person name="Terrapon N."/>
            <person name="Li C."/>
            <person name="Robertson H.M."/>
            <person name="Ji L."/>
            <person name="Meng X."/>
            <person name="Booth W."/>
            <person name="Chen Z."/>
            <person name="Childers C.P."/>
            <person name="Glastad K.M."/>
            <person name="Gokhale K."/>
            <person name="Gowin J."/>
            <person name="Gronenberg W."/>
            <person name="Hermansen R.A."/>
            <person name="Hu H."/>
            <person name="Hunt B.G."/>
            <person name="Huylmans A.K."/>
            <person name="Khalil S.M."/>
            <person name="Mitchell R.D."/>
            <person name="Munoz-Torres M.C."/>
            <person name="Mustard J.A."/>
            <person name="Pan H."/>
            <person name="Reese J.T."/>
            <person name="Scharf M.E."/>
            <person name="Sun F."/>
            <person name="Vogel H."/>
            <person name="Xiao J."/>
            <person name="Yang W."/>
            <person name="Yang Z."/>
            <person name="Yang Z."/>
            <person name="Zhou J."/>
            <person name="Zhu J."/>
            <person name="Brent C.S."/>
            <person name="Elsik C.G."/>
            <person name="Goodisman M.A."/>
            <person name="Liberles D.A."/>
            <person name="Roe R.M."/>
            <person name="Vargo E.L."/>
            <person name="Vilcinskas A."/>
            <person name="Wang J."/>
            <person name="Bornberg-Bauer E."/>
            <person name="Korb J."/>
            <person name="Zhang G."/>
            <person name="Liebig J."/>
        </authorList>
    </citation>
    <scope>NUCLEOTIDE SEQUENCE [LARGE SCALE GENOMIC DNA]</scope>
    <source>
        <tissue evidence="1">Whole organism</tissue>
    </source>
</reference>
<evidence type="ECO:0000313" key="2">
    <source>
        <dbReference type="Proteomes" id="UP000027135"/>
    </source>
</evidence>
<accession>A0A067QT78</accession>
<name>A0A067QT78_ZOONE</name>
<keyword evidence="2" id="KW-1185">Reference proteome</keyword>
<protein>
    <submittedName>
        <fullName evidence="1">Uncharacterized protein</fullName>
    </submittedName>
</protein>
<evidence type="ECO:0000313" key="1">
    <source>
        <dbReference type="EMBL" id="KDR12100.1"/>
    </source>
</evidence>
<gene>
    <name evidence="1" type="ORF">L798_13820</name>
</gene>
<dbReference type="Proteomes" id="UP000027135">
    <property type="component" value="Unassembled WGS sequence"/>
</dbReference>
<organism evidence="1 2">
    <name type="scientific">Zootermopsis nevadensis</name>
    <name type="common">Dampwood termite</name>
    <dbReference type="NCBI Taxonomy" id="136037"/>
    <lineage>
        <taxon>Eukaryota</taxon>
        <taxon>Metazoa</taxon>
        <taxon>Ecdysozoa</taxon>
        <taxon>Arthropoda</taxon>
        <taxon>Hexapoda</taxon>
        <taxon>Insecta</taxon>
        <taxon>Pterygota</taxon>
        <taxon>Neoptera</taxon>
        <taxon>Polyneoptera</taxon>
        <taxon>Dictyoptera</taxon>
        <taxon>Blattodea</taxon>
        <taxon>Blattoidea</taxon>
        <taxon>Termitoidae</taxon>
        <taxon>Termopsidae</taxon>
        <taxon>Zootermopsis</taxon>
    </lineage>
</organism>
<proteinExistence type="predicted"/>
<dbReference type="AlphaFoldDB" id="A0A067QT78"/>